<evidence type="ECO:0000313" key="4">
    <source>
        <dbReference type="Proteomes" id="UP000243719"/>
    </source>
</evidence>
<gene>
    <name evidence="3" type="ORF">SAMN05216551_11734</name>
</gene>
<dbReference type="STRING" id="1770053.SAMN05216551_11734"/>
<dbReference type="Pfam" id="PF01476">
    <property type="entry name" value="LysM"/>
    <property type="match status" value="1"/>
</dbReference>
<dbReference type="EMBL" id="FNLO01000017">
    <property type="protein sequence ID" value="SDV51428.1"/>
    <property type="molecule type" value="Genomic_DNA"/>
</dbReference>
<dbReference type="PANTHER" id="PTHR21666:SF270">
    <property type="entry name" value="MUREIN HYDROLASE ACTIVATOR ENVC"/>
    <property type="match status" value="1"/>
</dbReference>
<dbReference type="PROSITE" id="PS51257">
    <property type="entry name" value="PROKAR_LIPOPROTEIN"/>
    <property type="match status" value="1"/>
</dbReference>
<evidence type="ECO:0000256" key="1">
    <source>
        <dbReference type="SAM" id="MobiDB-lite"/>
    </source>
</evidence>
<proteinExistence type="predicted"/>
<dbReference type="PROSITE" id="PS51782">
    <property type="entry name" value="LYSM"/>
    <property type="match status" value="1"/>
</dbReference>
<dbReference type="Pfam" id="PF01551">
    <property type="entry name" value="Peptidase_M23"/>
    <property type="match status" value="1"/>
</dbReference>
<dbReference type="SMART" id="SM00257">
    <property type="entry name" value="LysM"/>
    <property type="match status" value="1"/>
</dbReference>
<reference evidence="4" key="1">
    <citation type="submission" date="2016-09" db="EMBL/GenBank/DDBJ databases">
        <authorList>
            <person name="Varghese N."/>
            <person name="Submissions S."/>
        </authorList>
    </citation>
    <scope>NUCLEOTIDE SEQUENCE [LARGE SCALE GENOMIC DNA]</scope>
    <source>
        <strain evidence="4">JS23</strain>
    </source>
</reference>
<protein>
    <submittedName>
        <fullName evidence="3">Lipoprotein NlpD</fullName>
    </submittedName>
</protein>
<feature type="domain" description="LysM" evidence="2">
    <location>
        <begin position="65"/>
        <end position="109"/>
    </location>
</feature>
<dbReference type="Gene3D" id="2.70.70.10">
    <property type="entry name" value="Glucose Permease (Domain IIA)"/>
    <property type="match status" value="1"/>
</dbReference>
<organism evidence="3 4">
    <name type="scientific">Chitinasiproducens palmae</name>
    <dbReference type="NCBI Taxonomy" id="1770053"/>
    <lineage>
        <taxon>Bacteria</taxon>
        <taxon>Pseudomonadati</taxon>
        <taxon>Pseudomonadota</taxon>
        <taxon>Betaproteobacteria</taxon>
        <taxon>Burkholderiales</taxon>
        <taxon>Burkholderiaceae</taxon>
        <taxon>Chitinasiproducens</taxon>
    </lineage>
</organism>
<dbReference type="InterPro" id="IPR036779">
    <property type="entry name" value="LysM_dom_sf"/>
</dbReference>
<evidence type="ECO:0000259" key="2">
    <source>
        <dbReference type="PROSITE" id="PS51782"/>
    </source>
</evidence>
<evidence type="ECO:0000313" key="3">
    <source>
        <dbReference type="EMBL" id="SDV51428.1"/>
    </source>
</evidence>
<keyword evidence="4" id="KW-1185">Reference proteome</keyword>
<dbReference type="InterPro" id="IPR016047">
    <property type="entry name" value="M23ase_b-sheet_dom"/>
</dbReference>
<dbReference type="InterPro" id="IPR018392">
    <property type="entry name" value="LysM"/>
</dbReference>
<dbReference type="GO" id="GO:0004222">
    <property type="term" value="F:metalloendopeptidase activity"/>
    <property type="evidence" value="ECO:0007669"/>
    <property type="project" value="TreeGrafter"/>
</dbReference>
<dbReference type="RefSeq" id="WP_091913069.1">
    <property type="nucleotide sequence ID" value="NZ_FNLO01000017.1"/>
</dbReference>
<feature type="compositionally biased region" description="Pro residues" evidence="1">
    <location>
        <begin position="145"/>
        <end position="160"/>
    </location>
</feature>
<dbReference type="InterPro" id="IPR050570">
    <property type="entry name" value="Cell_wall_metabolism_enzyme"/>
</dbReference>
<dbReference type="Gene3D" id="3.10.350.10">
    <property type="entry name" value="LysM domain"/>
    <property type="match status" value="1"/>
</dbReference>
<keyword evidence="3" id="KW-0449">Lipoprotein</keyword>
<feature type="region of interest" description="Disordered" evidence="1">
    <location>
        <begin position="145"/>
        <end position="173"/>
    </location>
</feature>
<dbReference type="OrthoDB" id="9795421at2"/>
<dbReference type="PANTHER" id="PTHR21666">
    <property type="entry name" value="PEPTIDASE-RELATED"/>
    <property type="match status" value="1"/>
</dbReference>
<dbReference type="SUPFAM" id="SSF51261">
    <property type="entry name" value="Duplicated hybrid motif"/>
    <property type="match status" value="1"/>
</dbReference>
<dbReference type="Proteomes" id="UP000243719">
    <property type="component" value="Unassembled WGS sequence"/>
</dbReference>
<dbReference type="CDD" id="cd00118">
    <property type="entry name" value="LysM"/>
    <property type="match status" value="1"/>
</dbReference>
<dbReference type="CDD" id="cd12797">
    <property type="entry name" value="M23_peptidase"/>
    <property type="match status" value="1"/>
</dbReference>
<dbReference type="AlphaFoldDB" id="A0A1H2PVU0"/>
<dbReference type="InterPro" id="IPR011055">
    <property type="entry name" value="Dup_hybrid_motif"/>
</dbReference>
<name>A0A1H2PVU0_9BURK</name>
<accession>A0A1H2PVU0</accession>
<sequence length="299" mass="30201">MSTLTRNSRTKGGPRLHGVACVLAVAVLTACASRMDGAPVVDRSGGAGGTGDLATQQATGPAPAGFYRVKPGDTLYRIALENGQNYRDIAGWNNLTNPNAIEVGQLLRVAPPGAAGAPGGVTTTPLASSGVQSAPLGAAPAYVPPPPVGATGSTPPPLASNPPDAGAAVANSAPMGTGPVTLSWPARGPILARFDGGKNKGVDIGGTAGEPVLAAGEGRVLYAGSGLRGYGNLIIIKHNDTLLTAYAHNQTLLVKEGDAVTRGQKIAEMGSSGTDRVKLHFEVRKQTKPVDPLSYLPPQ</sequence>